<reference evidence="2" key="2">
    <citation type="submission" date="2012-01" db="EMBL/GenBank/DDBJ databases">
        <authorList>
            <person name="Biehl B.S."/>
            <person name="Ding Y."/>
            <person name="Dugan-Rocha S.P."/>
            <person name="Gibbs R.A."/>
            <person name="Glasner J.D."/>
            <person name="Kovar C."/>
            <person name="Muzny D.M."/>
            <person name="Neeno-Eckwall E.C."/>
            <person name="Perna N.T."/>
            <person name="Qin X."/>
            <person name="von Bodman S.B."/>
            <person name="Weinstock G.M."/>
        </authorList>
    </citation>
    <scope>NUCLEOTIDE SEQUENCE</scope>
    <source>
        <strain evidence="2">DC283</strain>
    </source>
</reference>
<dbReference type="KEGG" id="pstw:DSJ_10185"/>
<dbReference type="EMBL" id="AHIE01000008">
    <property type="protein sequence ID" value="EHU01369.1"/>
    <property type="molecule type" value="Genomic_DNA"/>
</dbReference>
<name>H3RBN0_PANSE</name>
<dbReference type="EMBL" id="CP017581">
    <property type="protein sequence ID" value="ARF49671.1"/>
    <property type="molecule type" value="Genomic_DNA"/>
</dbReference>
<dbReference type="RefSeq" id="WP_006118746.1">
    <property type="nucleotide sequence ID" value="NZ_AHIE01000008.1"/>
</dbReference>
<proteinExistence type="predicted"/>
<dbReference type="Proteomes" id="UP000192380">
    <property type="component" value="Chromosome"/>
</dbReference>
<keyword evidence="4" id="KW-1185">Reference proteome</keyword>
<sequence length="69" mass="7404">MENKTSFIGGVEVDADVVHAILNDVLPAVTRVTEHYVQKGLPADAVRERAKTTAESVVSVITDLLKSKA</sequence>
<evidence type="ECO:0000313" key="1">
    <source>
        <dbReference type="EMBL" id="ARF49671.1"/>
    </source>
</evidence>
<gene>
    <name evidence="2" type="ORF">CKS_4122</name>
    <name evidence="1" type="ORF">DSJ_10185</name>
</gene>
<organism evidence="2 3">
    <name type="scientific">Pantoea stewartii subsp. stewartii DC283</name>
    <dbReference type="NCBI Taxonomy" id="660596"/>
    <lineage>
        <taxon>Bacteria</taxon>
        <taxon>Pseudomonadati</taxon>
        <taxon>Pseudomonadota</taxon>
        <taxon>Gammaproteobacteria</taxon>
        <taxon>Enterobacterales</taxon>
        <taxon>Erwiniaceae</taxon>
        <taxon>Pantoea</taxon>
    </lineage>
</organism>
<dbReference type="STRING" id="660596.DSJ_10185"/>
<evidence type="ECO:0000313" key="4">
    <source>
        <dbReference type="Proteomes" id="UP000192380"/>
    </source>
</evidence>
<dbReference type="Proteomes" id="UP000005050">
    <property type="component" value="Unassembled WGS sequence"/>
</dbReference>
<protein>
    <submittedName>
        <fullName evidence="2">Uncharacterized protein</fullName>
    </submittedName>
</protein>
<evidence type="ECO:0000313" key="2">
    <source>
        <dbReference type="EMBL" id="EHU01369.1"/>
    </source>
</evidence>
<dbReference type="AlphaFoldDB" id="H3RBN0"/>
<reference evidence="1 4" key="3">
    <citation type="submission" date="2016-10" db="EMBL/GenBank/DDBJ databases">
        <title>Complete Genome Assembly of Pantoea stewartii subsp. stewartii DC283, a Corn Pathogen.</title>
        <authorList>
            <person name="Duong D.A."/>
            <person name="Stevens A.M."/>
            <person name="Jensen R.V."/>
        </authorList>
    </citation>
    <scope>NUCLEOTIDE SEQUENCE [LARGE SCALE GENOMIC DNA]</scope>
    <source>
        <strain evidence="1 4">DC283</strain>
    </source>
</reference>
<reference evidence="2 3" key="1">
    <citation type="journal article" date="2012" name="Mol. Microbiol.">
        <title>The genetic and structural basis of two distinct terminal side branch residues in stewartan and amylovoran exopolysaccharides and their potential role in host adaptation.</title>
        <authorList>
            <person name="Wang X."/>
            <person name="Yang F."/>
            <person name="von Bodman S.B."/>
        </authorList>
    </citation>
    <scope>NUCLEOTIDE SEQUENCE [LARGE SCALE GENOMIC DNA]</scope>
    <source>
        <strain evidence="2 3">DC283</strain>
    </source>
</reference>
<evidence type="ECO:0000313" key="3">
    <source>
        <dbReference type="Proteomes" id="UP000005050"/>
    </source>
</evidence>
<accession>H3RBN0</accession>
<dbReference type="OrthoDB" id="9920247at2"/>
<dbReference type="PATRIC" id="fig|660596.6.peg.1384"/>